<organism evidence="2">
    <name type="scientific">viral metagenome</name>
    <dbReference type="NCBI Taxonomy" id="1070528"/>
    <lineage>
        <taxon>unclassified sequences</taxon>
        <taxon>metagenomes</taxon>
        <taxon>organismal metagenomes</taxon>
    </lineage>
</organism>
<accession>A0A6C0C8P5</accession>
<sequence length="130" mass="14558">MDSQKDYEALEEKQTYTILCCFKTDNPQNIFVRSPYLNRCTIDICIFLQVWFAIVVIECVIVFGGWELCRLTPNRLFCSSGTSASLVFAVMANIIAFAVILLGAAIVAAFIFMTCAIINVNDELKNDPKV</sequence>
<name>A0A6C0C8P5_9ZZZZ</name>
<keyword evidence="1" id="KW-0472">Membrane</keyword>
<reference evidence="2" key="1">
    <citation type="journal article" date="2020" name="Nature">
        <title>Giant virus diversity and host interactions through global metagenomics.</title>
        <authorList>
            <person name="Schulz F."/>
            <person name="Roux S."/>
            <person name="Paez-Espino D."/>
            <person name="Jungbluth S."/>
            <person name="Walsh D.A."/>
            <person name="Denef V.J."/>
            <person name="McMahon K.D."/>
            <person name="Konstantinidis K.T."/>
            <person name="Eloe-Fadrosh E.A."/>
            <person name="Kyrpides N.C."/>
            <person name="Woyke T."/>
        </authorList>
    </citation>
    <scope>NUCLEOTIDE SEQUENCE</scope>
    <source>
        <strain evidence="2">GVMAG-M-3300020192-26</strain>
    </source>
</reference>
<protein>
    <submittedName>
        <fullName evidence="2">Uncharacterized protein</fullName>
    </submittedName>
</protein>
<feature type="transmembrane region" description="Helical" evidence="1">
    <location>
        <begin position="86"/>
        <end position="119"/>
    </location>
</feature>
<evidence type="ECO:0000313" key="2">
    <source>
        <dbReference type="EMBL" id="QHT00703.1"/>
    </source>
</evidence>
<evidence type="ECO:0000256" key="1">
    <source>
        <dbReference type="SAM" id="Phobius"/>
    </source>
</evidence>
<keyword evidence="1" id="KW-1133">Transmembrane helix</keyword>
<keyword evidence="1" id="KW-0812">Transmembrane</keyword>
<proteinExistence type="predicted"/>
<dbReference type="AlphaFoldDB" id="A0A6C0C8P5"/>
<feature type="transmembrane region" description="Helical" evidence="1">
    <location>
        <begin position="44"/>
        <end position="66"/>
    </location>
</feature>
<dbReference type="EMBL" id="MN739358">
    <property type="protein sequence ID" value="QHT00703.1"/>
    <property type="molecule type" value="Genomic_DNA"/>
</dbReference>